<feature type="transmembrane region" description="Helical" evidence="1">
    <location>
        <begin position="161"/>
        <end position="178"/>
    </location>
</feature>
<protein>
    <submittedName>
        <fullName evidence="3">Endonuclease/exonuclease/phosphatase family metal-dependent hydrolase</fullName>
    </submittedName>
</protein>
<name>A0ABS4ZC75_9ACTN</name>
<organism evidence="3 4">
    <name type="scientific">Microlunatus capsulatus</name>
    <dbReference type="NCBI Taxonomy" id="99117"/>
    <lineage>
        <taxon>Bacteria</taxon>
        <taxon>Bacillati</taxon>
        <taxon>Actinomycetota</taxon>
        <taxon>Actinomycetes</taxon>
        <taxon>Propionibacteriales</taxon>
        <taxon>Propionibacteriaceae</taxon>
        <taxon>Microlunatus</taxon>
    </lineage>
</organism>
<keyword evidence="1" id="KW-0472">Membrane</keyword>
<dbReference type="SUPFAM" id="SSF56219">
    <property type="entry name" value="DNase I-like"/>
    <property type="match status" value="1"/>
</dbReference>
<feature type="transmembrane region" description="Helical" evidence="1">
    <location>
        <begin position="316"/>
        <end position="335"/>
    </location>
</feature>
<evidence type="ECO:0000313" key="4">
    <source>
        <dbReference type="Proteomes" id="UP000758168"/>
    </source>
</evidence>
<dbReference type="GO" id="GO:0004519">
    <property type="term" value="F:endonuclease activity"/>
    <property type="evidence" value="ECO:0007669"/>
    <property type="project" value="UniProtKB-KW"/>
</dbReference>
<feature type="transmembrane region" description="Helical" evidence="1">
    <location>
        <begin position="274"/>
        <end position="295"/>
    </location>
</feature>
<dbReference type="InterPro" id="IPR005135">
    <property type="entry name" value="Endo/exonuclease/phosphatase"/>
</dbReference>
<comment type="caution">
    <text evidence="3">The sequence shown here is derived from an EMBL/GenBank/DDBJ whole genome shotgun (WGS) entry which is preliminary data.</text>
</comment>
<keyword evidence="3" id="KW-0540">Nuclease</keyword>
<feature type="transmembrane region" description="Helical" evidence="1">
    <location>
        <begin position="381"/>
        <end position="399"/>
    </location>
</feature>
<dbReference type="InterPro" id="IPR051916">
    <property type="entry name" value="GPI-anchor_lipid_remodeler"/>
</dbReference>
<feature type="transmembrane region" description="Helical" evidence="1">
    <location>
        <begin position="251"/>
        <end position="268"/>
    </location>
</feature>
<dbReference type="Pfam" id="PF03372">
    <property type="entry name" value="Exo_endo_phos"/>
    <property type="match status" value="1"/>
</dbReference>
<evidence type="ECO:0000313" key="3">
    <source>
        <dbReference type="EMBL" id="MBP2418651.1"/>
    </source>
</evidence>
<evidence type="ECO:0000256" key="1">
    <source>
        <dbReference type="SAM" id="Phobius"/>
    </source>
</evidence>
<feature type="transmembrane region" description="Helical" evidence="1">
    <location>
        <begin position="100"/>
        <end position="124"/>
    </location>
</feature>
<reference evidence="3 4" key="1">
    <citation type="submission" date="2021-03" db="EMBL/GenBank/DDBJ databases">
        <title>Sequencing the genomes of 1000 actinobacteria strains.</title>
        <authorList>
            <person name="Klenk H.-P."/>
        </authorList>
    </citation>
    <scope>NUCLEOTIDE SEQUENCE [LARGE SCALE GENOMIC DNA]</scope>
    <source>
        <strain evidence="3 4">DSM 12936</strain>
    </source>
</reference>
<evidence type="ECO:0000259" key="2">
    <source>
        <dbReference type="Pfam" id="PF03372"/>
    </source>
</evidence>
<feature type="transmembrane region" description="Helical" evidence="1">
    <location>
        <begin position="76"/>
        <end position="94"/>
    </location>
</feature>
<feature type="transmembrane region" description="Helical" evidence="1">
    <location>
        <begin position="43"/>
        <end position="64"/>
    </location>
</feature>
<dbReference type="RefSeq" id="WP_210058290.1">
    <property type="nucleotide sequence ID" value="NZ_JAGIOB010000001.1"/>
</dbReference>
<dbReference type="InterPro" id="IPR036691">
    <property type="entry name" value="Endo/exonu/phosph_ase_sf"/>
</dbReference>
<dbReference type="EMBL" id="JAGIOB010000001">
    <property type="protein sequence ID" value="MBP2418651.1"/>
    <property type="molecule type" value="Genomic_DNA"/>
</dbReference>
<feature type="transmembrane region" description="Helical" evidence="1">
    <location>
        <begin position="347"/>
        <end position="369"/>
    </location>
</feature>
<keyword evidence="3" id="KW-0378">Hydrolase</keyword>
<accession>A0ABS4ZC75</accession>
<feature type="transmembrane region" description="Helical" evidence="1">
    <location>
        <begin position="190"/>
        <end position="213"/>
    </location>
</feature>
<feature type="transmembrane region" description="Helical" evidence="1">
    <location>
        <begin position="131"/>
        <end position="149"/>
    </location>
</feature>
<keyword evidence="4" id="KW-1185">Reference proteome</keyword>
<dbReference type="Proteomes" id="UP000758168">
    <property type="component" value="Unassembled WGS sequence"/>
</dbReference>
<dbReference type="GO" id="GO:0016787">
    <property type="term" value="F:hydrolase activity"/>
    <property type="evidence" value="ECO:0007669"/>
    <property type="project" value="UniProtKB-KW"/>
</dbReference>
<keyword evidence="1" id="KW-0812">Transmembrane</keyword>
<feature type="transmembrane region" description="Helical" evidence="1">
    <location>
        <begin position="219"/>
        <end position="239"/>
    </location>
</feature>
<dbReference type="PANTHER" id="PTHR14859:SF15">
    <property type="entry name" value="ENDONUCLEASE_EXONUCLEASE_PHOSPHATASE DOMAIN-CONTAINING PROTEIN"/>
    <property type="match status" value="1"/>
</dbReference>
<sequence length="638" mass="63060">MRGRGEEGRRSGLVVVLTVLALELVRASGPLLDSVYGRDGVAAVAAVAVLSYAAPAPLAALLLLTARRAARPVRTAVLTGTALLAGLRLLLQAADGEVRLVVGLVAVAVAVAVLVLAAAALVAAPGGGRTTAAAVLAGVAGSVGLQLVLGTWDAAWRAGPLGWGVAVGLGGLALLLAARPTSEPQVDGRATARLGLLGPVLALAAAVLANPAALTAQSGLPLAVAGPLLGTGLLLAAGLTARARPAVWSRLAAGVALPGGTAVALLAAPTGAVGGVLVVGAALASALAAGVLLAAAWSARPGRRAPTATAPPLRTATAAGAAGLATILPLLLFQLDYDLPLGFPNVWVLVVTATVLALAGLVAPAAPAGEPATRGGAGRPLAAVALVLALGTTTAAVGGTGPGSGTSAPTGRVVSWNLHYGVSGDGTVDLESVARVIEAQDPDVVLLQEVSRGWVQGGGADMGTWLARRLDLHLAFGPAADGRFGNVVLARAPLTDVSVQALPYGAGPQRRSALTARTDVGGRPVTVTSLHLQHRAANGPTRVAEVETFLRAPVALPQVVGGDLNAVPGSPEVRLLTGAGYVSAVDAVGDPAALTEPSERPSRRIDWVLGRGLGFTDARVLAASPLSDHRPLVVTLAP</sequence>
<keyword evidence="1" id="KW-1133">Transmembrane helix</keyword>
<proteinExistence type="predicted"/>
<dbReference type="Gene3D" id="3.60.10.10">
    <property type="entry name" value="Endonuclease/exonuclease/phosphatase"/>
    <property type="match status" value="1"/>
</dbReference>
<feature type="domain" description="Endonuclease/exonuclease/phosphatase" evidence="2">
    <location>
        <begin position="414"/>
        <end position="629"/>
    </location>
</feature>
<dbReference type="PANTHER" id="PTHR14859">
    <property type="entry name" value="CALCOFLUOR WHITE HYPERSENSITIVE PROTEIN PRECURSOR"/>
    <property type="match status" value="1"/>
</dbReference>
<gene>
    <name evidence="3" type="ORF">JOF54_003573</name>
</gene>
<keyword evidence="3" id="KW-0255">Endonuclease</keyword>